<dbReference type="PANTHER" id="PTHR34677:SF1">
    <property type="entry name" value="TRANSMEMBRANE PROTEIN"/>
    <property type="match status" value="1"/>
</dbReference>
<feature type="signal peptide" evidence="1">
    <location>
        <begin position="1"/>
        <end position="27"/>
    </location>
</feature>
<dbReference type="EMBL" id="JAJSOW010000103">
    <property type="protein sequence ID" value="KAI9175004.1"/>
    <property type="molecule type" value="Genomic_DNA"/>
</dbReference>
<dbReference type="PANTHER" id="PTHR34677">
    <property type="match status" value="1"/>
</dbReference>
<comment type="caution">
    <text evidence="2">The sequence shown here is derived from an EMBL/GenBank/DDBJ whole genome shotgun (WGS) entry which is preliminary data.</text>
</comment>
<evidence type="ECO:0000313" key="2">
    <source>
        <dbReference type="EMBL" id="KAI9175004.1"/>
    </source>
</evidence>
<evidence type="ECO:0000313" key="3">
    <source>
        <dbReference type="Proteomes" id="UP001064489"/>
    </source>
</evidence>
<protein>
    <submittedName>
        <fullName evidence="2">Uncharacterized protein</fullName>
    </submittedName>
</protein>
<dbReference type="AlphaFoldDB" id="A0AAD5IRF5"/>
<name>A0AAD5IRF5_ACENE</name>
<keyword evidence="3" id="KW-1185">Reference proteome</keyword>
<organism evidence="2 3">
    <name type="scientific">Acer negundo</name>
    <name type="common">Box elder</name>
    <dbReference type="NCBI Taxonomy" id="4023"/>
    <lineage>
        <taxon>Eukaryota</taxon>
        <taxon>Viridiplantae</taxon>
        <taxon>Streptophyta</taxon>
        <taxon>Embryophyta</taxon>
        <taxon>Tracheophyta</taxon>
        <taxon>Spermatophyta</taxon>
        <taxon>Magnoliopsida</taxon>
        <taxon>eudicotyledons</taxon>
        <taxon>Gunneridae</taxon>
        <taxon>Pentapetalae</taxon>
        <taxon>rosids</taxon>
        <taxon>malvids</taxon>
        <taxon>Sapindales</taxon>
        <taxon>Sapindaceae</taxon>
        <taxon>Hippocastanoideae</taxon>
        <taxon>Acereae</taxon>
        <taxon>Acer</taxon>
    </lineage>
</organism>
<reference evidence="2" key="2">
    <citation type="submission" date="2023-02" db="EMBL/GenBank/DDBJ databases">
        <authorList>
            <person name="Swenson N.G."/>
            <person name="Wegrzyn J.L."/>
            <person name="Mcevoy S.L."/>
        </authorList>
    </citation>
    <scope>NUCLEOTIDE SEQUENCE</scope>
    <source>
        <strain evidence="2">91603</strain>
        <tissue evidence="2">Leaf</tissue>
    </source>
</reference>
<keyword evidence="1" id="KW-0732">Signal</keyword>
<dbReference type="Proteomes" id="UP001064489">
    <property type="component" value="Chromosome 8"/>
</dbReference>
<proteinExistence type="predicted"/>
<feature type="chain" id="PRO_5042288463" evidence="1">
    <location>
        <begin position="28"/>
        <end position="414"/>
    </location>
</feature>
<gene>
    <name evidence="2" type="ORF">LWI28_026091</name>
</gene>
<sequence>MSLNKFSWEVVLHCLVLTLVFFFKVHGGSEVVSLKFLKSPHSISLLNLATFLFQVLVGGNGTCKDCSFSCKLDDDIASDCGAMEVSYSGLSDGNHTFELCSNGSTGVGCSSYNWIVGWLKYSPKNELNVSVNISFTEPCTGGGGFGCSSVNACNLLVYGDGQVIPSSLITLQPGLRYSLLVGLSSTVQFGRAVLIMDKSFCTDTAGNKFTGMENSSFFVHFDILNSLNTSQGVLLPVEGKSHWNRRFGFMPQSEIHYKQIRSPVEPATFLYDSHRPAVRLSTTSSTRTRQHNIAISIKFLKHVFGFNSSFISVSGGHLQSFHEISRSIYITEIKAVNDIVSVNVPENVTGDVAGNKSLPSNVPQVRHYSVPVISCVISAFVTAVFWATSLLRGCSPCQLQVFYLLKHFQGHLLL</sequence>
<reference evidence="2" key="1">
    <citation type="journal article" date="2022" name="Plant J.">
        <title>Strategies of tolerance reflected in two North American maple genomes.</title>
        <authorList>
            <person name="McEvoy S.L."/>
            <person name="Sezen U.U."/>
            <person name="Trouern-Trend A."/>
            <person name="McMahon S.M."/>
            <person name="Schaberg P.G."/>
            <person name="Yang J."/>
            <person name="Wegrzyn J.L."/>
            <person name="Swenson N.G."/>
        </authorList>
    </citation>
    <scope>NUCLEOTIDE SEQUENCE</scope>
    <source>
        <strain evidence="2">91603</strain>
    </source>
</reference>
<accession>A0AAD5IRF5</accession>
<evidence type="ECO:0000256" key="1">
    <source>
        <dbReference type="SAM" id="SignalP"/>
    </source>
</evidence>